<comment type="caution">
    <text evidence="3">The sequence shown here is derived from an EMBL/GenBank/DDBJ whole genome shotgun (WGS) entry which is preliminary data.</text>
</comment>
<reference evidence="3" key="1">
    <citation type="submission" date="2022-03" db="EMBL/GenBank/DDBJ databases">
        <title>Draft genome sequence of Aduncisulcus paluster, a free-living microaerophilic Fornicata.</title>
        <authorList>
            <person name="Yuyama I."/>
            <person name="Kume K."/>
            <person name="Tamura T."/>
            <person name="Inagaki Y."/>
            <person name="Hashimoto T."/>
        </authorList>
    </citation>
    <scope>NUCLEOTIDE SEQUENCE</scope>
    <source>
        <strain evidence="3">NY0171</strain>
    </source>
</reference>
<keyword evidence="4" id="KW-1185">Reference proteome</keyword>
<name>A0ABQ5KIG3_9EUKA</name>
<gene>
    <name evidence="3" type="ORF">ADUPG1_006496</name>
</gene>
<feature type="compositionally biased region" description="Basic and acidic residues" evidence="2">
    <location>
        <begin position="27"/>
        <end position="41"/>
    </location>
</feature>
<dbReference type="Proteomes" id="UP001057375">
    <property type="component" value="Unassembled WGS sequence"/>
</dbReference>
<dbReference type="EMBL" id="BQXS01009969">
    <property type="protein sequence ID" value="GKT32314.1"/>
    <property type="molecule type" value="Genomic_DNA"/>
</dbReference>
<sequence>MVDLCPNSSSGLQSDSDPSKSDVISPELKEPVKKEPMERDTVSSSGKPLQTLHLAQILLGETSTMQSRINRLEKKFDTLCTLPHSESKISEPSIEVVSRLESTVAQQQTQIKELQQMLTIALDEIQRLKRSVVVNSAHIKRDMSCRDMERVLSSFECGAIYDRAQDFIDDKRKDIDSSGL</sequence>
<evidence type="ECO:0000256" key="2">
    <source>
        <dbReference type="SAM" id="MobiDB-lite"/>
    </source>
</evidence>
<feature type="coiled-coil region" evidence="1">
    <location>
        <begin position="97"/>
        <end position="131"/>
    </location>
</feature>
<organism evidence="3 4">
    <name type="scientific">Aduncisulcus paluster</name>
    <dbReference type="NCBI Taxonomy" id="2918883"/>
    <lineage>
        <taxon>Eukaryota</taxon>
        <taxon>Metamonada</taxon>
        <taxon>Carpediemonas-like organisms</taxon>
        <taxon>Aduncisulcus</taxon>
    </lineage>
</organism>
<protein>
    <submittedName>
        <fullName evidence="3">Uncharacterized protein</fullName>
    </submittedName>
</protein>
<keyword evidence="1" id="KW-0175">Coiled coil</keyword>
<evidence type="ECO:0000256" key="1">
    <source>
        <dbReference type="SAM" id="Coils"/>
    </source>
</evidence>
<accession>A0ABQ5KIG3</accession>
<feature type="region of interest" description="Disordered" evidence="2">
    <location>
        <begin position="1"/>
        <end position="47"/>
    </location>
</feature>
<evidence type="ECO:0000313" key="4">
    <source>
        <dbReference type="Proteomes" id="UP001057375"/>
    </source>
</evidence>
<proteinExistence type="predicted"/>
<evidence type="ECO:0000313" key="3">
    <source>
        <dbReference type="EMBL" id="GKT32314.1"/>
    </source>
</evidence>